<dbReference type="EMBL" id="JBBCAQ010000003">
    <property type="protein sequence ID" value="KAK7604659.1"/>
    <property type="molecule type" value="Genomic_DNA"/>
</dbReference>
<comment type="caution">
    <text evidence="2">The sequence shown here is derived from an EMBL/GenBank/DDBJ whole genome shotgun (WGS) entry which is preliminary data.</text>
</comment>
<dbReference type="Proteomes" id="UP001367676">
    <property type="component" value="Unassembled WGS sequence"/>
</dbReference>
<dbReference type="InterPro" id="IPR012337">
    <property type="entry name" value="RNaseH-like_sf"/>
</dbReference>
<feature type="domain" description="Integrase catalytic" evidence="1">
    <location>
        <begin position="262"/>
        <end position="419"/>
    </location>
</feature>
<dbReference type="PANTHER" id="PTHR37984:SF5">
    <property type="entry name" value="PROTEIN NYNRIN-LIKE"/>
    <property type="match status" value="1"/>
</dbReference>
<dbReference type="InterPro" id="IPR050951">
    <property type="entry name" value="Retrovirus_Pol_polyprotein"/>
</dbReference>
<keyword evidence="3" id="KW-1185">Reference proteome</keyword>
<evidence type="ECO:0000313" key="2">
    <source>
        <dbReference type="EMBL" id="KAK7604659.1"/>
    </source>
</evidence>
<protein>
    <recommendedName>
        <fullName evidence="1">Integrase catalytic domain-containing protein</fullName>
    </recommendedName>
</protein>
<dbReference type="GO" id="GO:0003676">
    <property type="term" value="F:nucleic acid binding"/>
    <property type="evidence" value="ECO:0007669"/>
    <property type="project" value="InterPro"/>
</dbReference>
<evidence type="ECO:0000313" key="3">
    <source>
        <dbReference type="Proteomes" id="UP001367676"/>
    </source>
</evidence>
<dbReference type="Gene3D" id="3.30.420.10">
    <property type="entry name" value="Ribonuclease H-like superfamily/Ribonuclease H"/>
    <property type="match status" value="1"/>
</dbReference>
<dbReference type="InterPro" id="IPR036397">
    <property type="entry name" value="RNaseH_sf"/>
</dbReference>
<dbReference type="InterPro" id="IPR001584">
    <property type="entry name" value="Integrase_cat-core"/>
</dbReference>
<gene>
    <name evidence="2" type="ORF">V9T40_005845</name>
</gene>
<proteinExistence type="predicted"/>
<organism evidence="2 3">
    <name type="scientific">Parthenolecanium corni</name>
    <dbReference type="NCBI Taxonomy" id="536013"/>
    <lineage>
        <taxon>Eukaryota</taxon>
        <taxon>Metazoa</taxon>
        <taxon>Ecdysozoa</taxon>
        <taxon>Arthropoda</taxon>
        <taxon>Hexapoda</taxon>
        <taxon>Insecta</taxon>
        <taxon>Pterygota</taxon>
        <taxon>Neoptera</taxon>
        <taxon>Paraneoptera</taxon>
        <taxon>Hemiptera</taxon>
        <taxon>Sternorrhyncha</taxon>
        <taxon>Coccoidea</taxon>
        <taxon>Coccidae</taxon>
        <taxon>Parthenolecanium</taxon>
    </lineage>
</organism>
<reference evidence="2 3" key="1">
    <citation type="submission" date="2024-03" db="EMBL/GenBank/DDBJ databases">
        <title>Adaptation during the transition from Ophiocordyceps entomopathogen to insect associate is accompanied by gene loss and intensified selection.</title>
        <authorList>
            <person name="Ward C.M."/>
            <person name="Onetto C.A."/>
            <person name="Borneman A.R."/>
        </authorList>
    </citation>
    <scope>NUCLEOTIDE SEQUENCE [LARGE SCALE GENOMIC DNA]</scope>
    <source>
        <strain evidence="2">AWRI1</strain>
        <tissue evidence="2">Single Adult Female</tissue>
    </source>
</reference>
<dbReference type="PANTHER" id="PTHR37984">
    <property type="entry name" value="PROTEIN CBG26694"/>
    <property type="match status" value="1"/>
</dbReference>
<accession>A0AAN9TSU5</accession>
<name>A0AAN9TSU5_9HEMI</name>
<dbReference type="SUPFAM" id="SSF53098">
    <property type="entry name" value="Ribonuclease H-like"/>
    <property type="match status" value="1"/>
</dbReference>
<evidence type="ECO:0000259" key="1">
    <source>
        <dbReference type="PROSITE" id="PS50994"/>
    </source>
</evidence>
<dbReference type="GO" id="GO:0015074">
    <property type="term" value="P:DNA integration"/>
    <property type="evidence" value="ECO:0007669"/>
    <property type="project" value="InterPro"/>
</dbReference>
<dbReference type="Pfam" id="PF00665">
    <property type="entry name" value="rve"/>
    <property type="match status" value="1"/>
</dbReference>
<dbReference type="AlphaFoldDB" id="A0AAN9TSU5"/>
<sequence>MDFTPRYPFLIEQTNPIGSIHISNYVQELSDDQAMRQLENTAVEEGMVEFWIPKLQHLRDETIKIMQNLTRYTTRLGNLKTLLENRVGIRIPQFEQADLREELMIQYVENTTQTENIDRNENQAQINSKVNNTKNFNGDPDTLNSCLDNYELANSICPPKLKIALLGLIVSKIEGQARTTLRNETMDTWEELKEHLVNTYKPKKSYQQLQNELIYVKPKPNETHHWLGMKKDIFTFVKTCHNYRLNTPDRHPTRMPPKITDTPEKPNQKICIDIFGPFTQHRGYNNSLSIQDDFSKFFYFKPIKDTSSPYLAKKALSYFCTFGLPKTLLSDNGTPFISAAKKQVCKQLKIEKLTTSLYSPSSHGSVERCHAQLKQYLNKYEEEGNSDWPSSVKRSQLCYNLSKHTNTKFSPYEITFGQKPIIPCLESEDSLPSLNDEHFDYNDFVNRKVAHMDTTYKFVEGKLKEAMNERKK</sequence>
<dbReference type="PROSITE" id="PS50994">
    <property type="entry name" value="INTEGRASE"/>
    <property type="match status" value="1"/>
</dbReference>